<proteinExistence type="predicted"/>
<reference evidence="5" key="1">
    <citation type="submission" date="2016-06" db="UniProtKB">
        <authorList>
            <consortium name="WormBaseParasite"/>
        </authorList>
    </citation>
    <scope>IDENTIFICATION</scope>
</reference>
<dbReference type="AlphaFoldDB" id="A0A183UBY8"/>
<evidence type="ECO:0000256" key="1">
    <source>
        <dbReference type="SAM" id="Coils"/>
    </source>
</evidence>
<feature type="region of interest" description="Disordered" evidence="2">
    <location>
        <begin position="218"/>
        <end position="262"/>
    </location>
</feature>
<keyword evidence="1" id="KW-0175">Coiled coil</keyword>
<dbReference type="Proteomes" id="UP000050794">
    <property type="component" value="Unassembled WGS sequence"/>
</dbReference>
<organism evidence="4 5">
    <name type="scientific">Toxocara canis</name>
    <name type="common">Canine roundworm</name>
    <dbReference type="NCBI Taxonomy" id="6265"/>
    <lineage>
        <taxon>Eukaryota</taxon>
        <taxon>Metazoa</taxon>
        <taxon>Ecdysozoa</taxon>
        <taxon>Nematoda</taxon>
        <taxon>Chromadorea</taxon>
        <taxon>Rhabditida</taxon>
        <taxon>Spirurina</taxon>
        <taxon>Ascaridomorpha</taxon>
        <taxon>Ascaridoidea</taxon>
        <taxon>Toxocaridae</taxon>
        <taxon>Toxocara</taxon>
    </lineage>
</organism>
<dbReference type="WBParaSite" id="TCNE_0000600801-mRNA-1">
    <property type="protein sequence ID" value="TCNE_0000600801-mRNA-1"/>
    <property type="gene ID" value="TCNE_0000600801"/>
</dbReference>
<evidence type="ECO:0000256" key="2">
    <source>
        <dbReference type="SAM" id="MobiDB-lite"/>
    </source>
</evidence>
<name>A0A183UBY8_TOXCA</name>
<evidence type="ECO:0000313" key="3">
    <source>
        <dbReference type="EMBL" id="VDM37282.1"/>
    </source>
</evidence>
<sequence length="423" mass="47421">MPAKVVRDIATSSREISDSRSSAHHEQLSAQIAQMDVHITELRAEMGRVRVMLEECEMDRKSAENKCHLLTEQVKEQQVEIANYKKAAEAVAQRRAHMKTAGTQSEMRMTNISALEADLKKLQIKNVTTEENNAAAMTSISGADINEMEEKLTAYESYVVKMYEFLGRWSKKEHKLSKTSFSAGDLERMYQKSVRIQKLSDDEIISLRTRLETGKDHISDYAASSGRKRSSSSSQRMSPGATKLPASDSAMPSESTSPASLEAEQLEVMRSELSAGDVNEMYRSSHSVVELIKDILSSNAAAFKEEQVTEALEKARTIRSQLAALCNRLMQFEKAKENVDPIVSLEAMRAENVKLQLALNDAEVMLRSSHEKLRAQPNSDAMCEAIVRELGKISRAMKSTTRDVYRYRKMRHGAATRARTEST</sequence>
<feature type="coiled-coil region" evidence="1">
    <location>
        <begin position="25"/>
        <end position="132"/>
    </location>
</feature>
<gene>
    <name evidence="3" type="ORF">TCNE_LOCUS6008</name>
</gene>
<evidence type="ECO:0000313" key="4">
    <source>
        <dbReference type="Proteomes" id="UP000050794"/>
    </source>
</evidence>
<evidence type="ECO:0000313" key="5">
    <source>
        <dbReference type="WBParaSite" id="TCNE_0000600801-mRNA-1"/>
    </source>
</evidence>
<feature type="compositionally biased region" description="Polar residues" evidence="2">
    <location>
        <begin position="250"/>
        <end position="259"/>
    </location>
</feature>
<dbReference type="EMBL" id="UYWY01019423">
    <property type="protein sequence ID" value="VDM37282.1"/>
    <property type="molecule type" value="Genomic_DNA"/>
</dbReference>
<accession>A0A183UBY8</accession>
<keyword evidence="4" id="KW-1185">Reference proteome</keyword>
<reference evidence="3 4" key="2">
    <citation type="submission" date="2018-11" db="EMBL/GenBank/DDBJ databases">
        <authorList>
            <consortium name="Pathogen Informatics"/>
        </authorList>
    </citation>
    <scope>NUCLEOTIDE SEQUENCE [LARGE SCALE GENOMIC DNA]</scope>
</reference>
<protein>
    <submittedName>
        <fullName evidence="5">GRIP domain-containing protein</fullName>
    </submittedName>
</protein>
<feature type="region of interest" description="Disordered" evidence="2">
    <location>
        <begin position="1"/>
        <end position="23"/>
    </location>
</feature>